<accession>A0A8H3QUW3</accession>
<protein>
    <submittedName>
        <fullName evidence="2">Uncharacterized protein LOC110250844</fullName>
    </submittedName>
</protein>
<evidence type="ECO:0000313" key="2">
    <source>
        <dbReference type="EMBL" id="GES93093.1"/>
    </source>
</evidence>
<gene>
    <name evidence="2" type="ORF">RCL2_001984900</name>
</gene>
<dbReference type="InterPro" id="IPR043502">
    <property type="entry name" value="DNA/RNA_pol_sf"/>
</dbReference>
<organism evidence="2 3">
    <name type="scientific">Rhizophagus clarus</name>
    <dbReference type="NCBI Taxonomy" id="94130"/>
    <lineage>
        <taxon>Eukaryota</taxon>
        <taxon>Fungi</taxon>
        <taxon>Fungi incertae sedis</taxon>
        <taxon>Mucoromycota</taxon>
        <taxon>Glomeromycotina</taxon>
        <taxon>Glomeromycetes</taxon>
        <taxon>Glomerales</taxon>
        <taxon>Glomeraceae</taxon>
        <taxon>Rhizophagus</taxon>
    </lineage>
</organism>
<reference evidence="2" key="1">
    <citation type="submission" date="2019-10" db="EMBL/GenBank/DDBJ databases">
        <title>Conservation and host-specific expression of non-tandemly repeated heterogenous ribosome RNA gene in arbuscular mycorrhizal fungi.</title>
        <authorList>
            <person name="Maeda T."/>
            <person name="Kobayashi Y."/>
            <person name="Nakagawa T."/>
            <person name="Ezawa T."/>
            <person name="Yamaguchi K."/>
            <person name="Bino T."/>
            <person name="Nishimoto Y."/>
            <person name="Shigenobu S."/>
            <person name="Kawaguchi M."/>
        </authorList>
    </citation>
    <scope>NUCLEOTIDE SEQUENCE</scope>
    <source>
        <strain evidence="2">HR1</strain>
    </source>
</reference>
<dbReference type="PANTHER" id="PTHR31511:SF12">
    <property type="entry name" value="RHO TERMINATION FACTOR N-TERMINAL DOMAIN-CONTAINING PROTEIN"/>
    <property type="match status" value="1"/>
</dbReference>
<dbReference type="Proteomes" id="UP000615446">
    <property type="component" value="Unassembled WGS sequence"/>
</dbReference>
<comment type="caution">
    <text evidence="2">The sequence shown here is derived from an EMBL/GenBank/DDBJ whole genome shotgun (WGS) entry which is preliminary data.</text>
</comment>
<feature type="region of interest" description="Disordered" evidence="1">
    <location>
        <begin position="741"/>
        <end position="775"/>
    </location>
</feature>
<proteinExistence type="predicted"/>
<dbReference type="AlphaFoldDB" id="A0A8H3QUW3"/>
<feature type="compositionally biased region" description="Basic residues" evidence="1">
    <location>
        <begin position="757"/>
        <end position="775"/>
    </location>
</feature>
<evidence type="ECO:0000256" key="1">
    <source>
        <dbReference type="SAM" id="MobiDB-lite"/>
    </source>
</evidence>
<dbReference type="EMBL" id="BLAL01000220">
    <property type="protein sequence ID" value="GES93093.1"/>
    <property type="molecule type" value="Genomic_DNA"/>
</dbReference>
<dbReference type="SUPFAM" id="SSF56672">
    <property type="entry name" value="DNA/RNA polymerases"/>
    <property type="match status" value="1"/>
</dbReference>
<evidence type="ECO:0000313" key="3">
    <source>
        <dbReference type="Proteomes" id="UP000615446"/>
    </source>
</evidence>
<name>A0A8H3QUW3_9GLOM</name>
<dbReference type="PANTHER" id="PTHR31511">
    <property type="entry name" value="PROTEIN CBG23764"/>
    <property type="match status" value="1"/>
</dbReference>
<dbReference type="OrthoDB" id="414982at2759"/>
<sequence length="775" mass="90621">MSDAYPEYIEEFNIEISDFNLIGPTAHIPLPETILKCNNRIINIQNNDNWCFGWCVLGALHPVKVHLKRNPHWLYGDFVKELNMNDIPIPVPVSTPVYKKFEENNPEISLCVYEWHNQNECLEFCYVSERRRKEYKQVNLLVITEDDRSHYCIIKDLHKLVYNHSKHKRQKYICRYCLHVYSSEIRYNEYLPKCKSLNNAPQQPQMLVKNRSVKAFYNHKCMQPNPYRIFWDLEMLTKKLTPEEKTKLIHTERIQMHKLCGYRYVVVRIDSSLNYEVVSHDLYRSPDALEKFVERIEGELLNIQTDLSAPAEIIMASGDFKAYNDATECWICKGPFLKPAPEVLQKLEEAKHRLLEVKEWETCMEKEHPEKKKVQRVYKEALGKLNRKGVFSYDWTNAWDKFNKTELSPRKDFYSLLSQQNISKEDYKHVQEVWQIFEMKNFREYHDLYLETDVLLFADVFMNYTIICLQDDGLDPSHYVSAPEMFNDSLYKSNGAELKLITDMNEYLTVEKGICGGMTMACHRYANANNPKCPDYDPSKPKSWIMYEDMNALYSGVMIQYMPTEILGKVNPKEVPDIQSIAPDADIGYTLEVDLEVLVYLHNYFADYPLVPEKQIVPENWLSPYNAKLVQDKEVGGGKYVIGEKLIQTLYPKKNCVNNDVFGKQMENVCKHMRVELLQIDEDKKIRCLTSSPLFVGFKAFEGQAILDISKAMMYNFWMRPKGEAIWQNVSLKPKMYSVLPAGHDPQTPEDPNAKDPKKKHGIQKAKGVKKCVST</sequence>